<evidence type="ECO:0000313" key="9">
    <source>
        <dbReference type="Proteomes" id="UP000226431"/>
    </source>
</evidence>
<dbReference type="AlphaFoldDB" id="A0A2C5XJL0"/>
<dbReference type="CDD" id="cd01083">
    <property type="entry name" value="GAG_Lyase"/>
    <property type="match status" value="1"/>
</dbReference>
<evidence type="ECO:0000259" key="5">
    <source>
        <dbReference type="Pfam" id="PF02278"/>
    </source>
</evidence>
<keyword evidence="9" id="KW-1185">Reference proteome</keyword>
<comment type="caution">
    <text evidence="8">The sequence shown here is derived from an EMBL/GenBank/DDBJ whole genome shotgun (WGS) entry which is preliminary data.</text>
</comment>
<organism evidence="8 9">
    <name type="scientific">Ophiocordyceps camponoti-rufipedis</name>
    <dbReference type="NCBI Taxonomy" id="2004952"/>
    <lineage>
        <taxon>Eukaryota</taxon>
        <taxon>Fungi</taxon>
        <taxon>Dikarya</taxon>
        <taxon>Ascomycota</taxon>
        <taxon>Pezizomycotina</taxon>
        <taxon>Sordariomycetes</taxon>
        <taxon>Hypocreomycetidae</taxon>
        <taxon>Hypocreales</taxon>
        <taxon>Ophiocordycipitaceae</taxon>
        <taxon>Ophiocordyceps</taxon>
    </lineage>
</organism>
<feature type="domain" description="Polysaccharide lyase family 8 central" evidence="5">
    <location>
        <begin position="421"/>
        <end position="691"/>
    </location>
</feature>
<dbReference type="InterPro" id="IPR008929">
    <property type="entry name" value="Chondroitin_lyas"/>
</dbReference>
<proteinExistence type="inferred from homology"/>
<dbReference type="PANTHER" id="PTHR38481">
    <property type="entry name" value="HYALURONATE LYASE"/>
    <property type="match status" value="1"/>
</dbReference>
<dbReference type="SUPFAM" id="SSF74650">
    <property type="entry name" value="Galactose mutarotase-like"/>
    <property type="match status" value="1"/>
</dbReference>
<feature type="domain" description="Polysaccharide lyase 8 N-terminal alpha-helical" evidence="7">
    <location>
        <begin position="60"/>
        <end position="377"/>
    </location>
</feature>
<dbReference type="Pfam" id="PF08124">
    <property type="entry name" value="Lyase_8_N"/>
    <property type="match status" value="1"/>
</dbReference>
<dbReference type="InterPro" id="IPR011013">
    <property type="entry name" value="Gal_mutarotase_sf_dom"/>
</dbReference>
<evidence type="ECO:0000256" key="4">
    <source>
        <dbReference type="SAM" id="SignalP"/>
    </source>
</evidence>
<dbReference type="InterPro" id="IPR003159">
    <property type="entry name" value="Lyase_8_central_dom"/>
</dbReference>
<dbReference type="GO" id="GO:0016837">
    <property type="term" value="F:carbon-oxygen lyase activity, acting on polysaccharides"/>
    <property type="evidence" value="ECO:0007669"/>
    <property type="project" value="UniProtKB-ARBA"/>
</dbReference>
<dbReference type="PANTHER" id="PTHR38481:SF1">
    <property type="entry name" value="HYALURONATE LYASE"/>
    <property type="match status" value="1"/>
</dbReference>
<evidence type="ECO:0000256" key="1">
    <source>
        <dbReference type="ARBA" id="ARBA00006699"/>
    </source>
</evidence>
<keyword evidence="3" id="KW-0456">Lyase</keyword>
<name>A0A2C5XJL0_9HYPO</name>
<evidence type="ECO:0000313" key="8">
    <source>
        <dbReference type="EMBL" id="PHH74759.1"/>
    </source>
</evidence>
<keyword evidence="2 4" id="KW-0732">Signal</keyword>
<evidence type="ECO:0000256" key="2">
    <source>
        <dbReference type="ARBA" id="ARBA00022729"/>
    </source>
</evidence>
<sequence length="846" mass="92735">MRPSLLALASLIITKTLARPMQDNQTQSLPQPSEPCPESWNCTGCTSGHSHSFNKLRRRWRDMVLGVDLPVGSEPFKSRLISLGRRAARFRNGFAPANGRLWPDLVYADDEQAESSAVTHSFRRLLVMALAWAQPGTGLTRDADLLSVILRGVDQLQQDVYHAEGEPYGNWWNWKVGIPEVLMDLCAVLHDQLGPRRIADLVAANDHFVPDSAIASYRSSSTGANRISQCRSVVFSGVFGKSVARLFRAREGLTPVFSLVTSGDGFYADGSFIQHRSIPYTGTYGAVLIDGFARLSALLAGSKWAIQDDEFQRFLANVDRSFAPWIFHGLVMDGVSGRAVSRASDDHRRGHTIMDSILLLADSAPAAERARWMAMVKGWIERDEYSPVWSDPTLSMAGLARFKSLADDQTITAAPEPETDHRLFAAMDRVVHRRPTWAASVSMSSIRTSFYETGNGENLRGWHANSGMLYWWAASALNGSVHPGLGQYSDGFWPTVDPYRLPGTTVSRKPLADGAGGKWGAAMPDDAEWVGGATDGEFGAGGQDVRGLESTLRGRKSWFFLGPAIVCLGTSLTSFDGELVETTYDNRNLGAASDSPFPLLVVDGVPQPSMINTSMEILNASWAHLAGSGGYLFLDPRAVVAVREVRTGRWSDIDNSGSSKPIARRYFTLYRTHGRDPFQSAYAYAVLPGASEDETRAAVGSVRIIQNEPLMHAAAGGNVFAANFFAPGRFGPLRVSEPCSVLIRGSTVYVADPIQAADVIEVVWRYEKRTATVRDKAGASVSVEFSASLLDSLLRPENQKFVPIETYAPHLYLWTFLRPKLSRLPVVPRYELLIDVLPSLIGPNET</sequence>
<feature type="domain" description="Polysaccharide lyase family 8 C-terminal" evidence="6">
    <location>
        <begin position="703"/>
        <end position="758"/>
    </location>
</feature>
<dbReference type="SUPFAM" id="SSF48230">
    <property type="entry name" value="Chondroitin AC/alginate lyase"/>
    <property type="match status" value="1"/>
</dbReference>
<evidence type="ECO:0000259" key="7">
    <source>
        <dbReference type="Pfam" id="PF08124"/>
    </source>
</evidence>
<dbReference type="SUPFAM" id="SSF49863">
    <property type="entry name" value="Hyaluronate lyase-like, C-terminal domain"/>
    <property type="match status" value="1"/>
</dbReference>
<dbReference type="InterPro" id="IPR011071">
    <property type="entry name" value="Lyase_8-like_C"/>
</dbReference>
<dbReference type="InterPro" id="IPR038970">
    <property type="entry name" value="Lyase_8"/>
</dbReference>
<feature type="signal peptide" evidence="4">
    <location>
        <begin position="1"/>
        <end position="18"/>
    </location>
</feature>
<dbReference type="GO" id="GO:0005975">
    <property type="term" value="P:carbohydrate metabolic process"/>
    <property type="evidence" value="ECO:0007669"/>
    <property type="project" value="InterPro"/>
</dbReference>
<gene>
    <name evidence="8" type="ORF">CDD80_2857</name>
</gene>
<dbReference type="OrthoDB" id="5980780at2759"/>
<reference evidence="8 9" key="1">
    <citation type="submission" date="2017-06" db="EMBL/GenBank/DDBJ databases">
        <title>Ant-infecting Ophiocordyceps genomes reveal a high diversity of potential behavioral manipulation genes and a possible major role for enterotoxins.</title>
        <authorList>
            <person name="De Bekker C."/>
            <person name="Evans H.C."/>
            <person name="Brachmann A."/>
            <person name="Hughes D.P."/>
        </authorList>
    </citation>
    <scope>NUCLEOTIDE SEQUENCE [LARGE SCALE GENOMIC DNA]</scope>
    <source>
        <strain evidence="8 9">Map16</strain>
    </source>
</reference>
<feature type="chain" id="PRO_5012134962" evidence="4">
    <location>
        <begin position="19"/>
        <end position="846"/>
    </location>
</feature>
<dbReference type="Gene3D" id="2.70.98.10">
    <property type="match status" value="1"/>
</dbReference>
<dbReference type="Proteomes" id="UP000226431">
    <property type="component" value="Unassembled WGS sequence"/>
</dbReference>
<evidence type="ECO:0000259" key="6">
    <source>
        <dbReference type="Pfam" id="PF02884"/>
    </source>
</evidence>
<dbReference type="Pfam" id="PF02278">
    <property type="entry name" value="Lyase_8"/>
    <property type="match status" value="1"/>
</dbReference>
<dbReference type="InterPro" id="IPR012970">
    <property type="entry name" value="Lyase_8_alpha_N"/>
</dbReference>
<dbReference type="InterPro" id="IPR004103">
    <property type="entry name" value="Lyase_8_C"/>
</dbReference>
<dbReference type="Pfam" id="PF02884">
    <property type="entry name" value="Lyase_8_C"/>
    <property type="match status" value="1"/>
</dbReference>
<comment type="similarity">
    <text evidence="1">Belongs to the polysaccharide lyase 8 family.</text>
</comment>
<dbReference type="Gene3D" id="2.60.220.10">
    <property type="entry name" value="Polysaccharide lyase family 8-like, C-terminal"/>
    <property type="match status" value="1"/>
</dbReference>
<dbReference type="GO" id="GO:0030246">
    <property type="term" value="F:carbohydrate binding"/>
    <property type="evidence" value="ECO:0007669"/>
    <property type="project" value="InterPro"/>
</dbReference>
<dbReference type="GO" id="GO:0005576">
    <property type="term" value="C:extracellular region"/>
    <property type="evidence" value="ECO:0007669"/>
    <property type="project" value="InterPro"/>
</dbReference>
<dbReference type="EMBL" id="NJES01000254">
    <property type="protein sequence ID" value="PHH74759.1"/>
    <property type="molecule type" value="Genomic_DNA"/>
</dbReference>
<protein>
    <submittedName>
        <fullName evidence="8">Uncharacterized protein</fullName>
    </submittedName>
</protein>
<dbReference type="Gene3D" id="1.50.10.100">
    <property type="entry name" value="Chondroitin AC/alginate lyase"/>
    <property type="match status" value="1"/>
</dbReference>
<dbReference type="InterPro" id="IPR014718">
    <property type="entry name" value="GH-type_carb-bd"/>
</dbReference>
<evidence type="ECO:0000256" key="3">
    <source>
        <dbReference type="ARBA" id="ARBA00023239"/>
    </source>
</evidence>
<accession>A0A2C5XJL0</accession>